<proteinExistence type="predicted"/>
<dbReference type="PANTHER" id="PTHR43584">
    <property type="entry name" value="NUCLEOTIDYL TRANSFERASE"/>
    <property type="match status" value="1"/>
</dbReference>
<accession>A0AAJ4XD86</accession>
<dbReference type="InterPro" id="IPR023917">
    <property type="entry name" value="Bifunctiontional_GlmU_bac-type"/>
</dbReference>
<dbReference type="NCBIfam" id="TIGR03991">
    <property type="entry name" value="alt_bact_glmU"/>
    <property type="match status" value="1"/>
</dbReference>
<dbReference type="GO" id="GO:0016779">
    <property type="term" value="F:nucleotidyltransferase activity"/>
    <property type="evidence" value="ECO:0007669"/>
    <property type="project" value="UniProtKB-ARBA"/>
</dbReference>
<dbReference type="Proteomes" id="UP000215355">
    <property type="component" value="Chromosome 1"/>
</dbReference>
<dbReference type="GO" id="GO:0016746">
    <property type="term" value="F:acyltransferase activity"/>
    <property type="evidence" value="ECO:0007669"/>
    <property type="project" value="UniProtKB-KW"/>
</dbReference>
<dbReference type="PANTHER" id="PTHR43584:SF8">
    <property type="entry name" value="N-ACETYLMURAMATE ALPHA-1-PHOSPHATE URIDYLYLTRANSFERASE"/>
    <property type="match status" value="1"/>
</dbReference>
<name>A0AAJ4XD86_9SPHI</name>
<keyword evidence="1" id="KW-0808">Transferase</keyword>
<evidence type="ECO:0000313" key="4">
    <source>
        <dbReference type="Proteomes" id="UP000215355"/>
    </source>
</evidence>
<dbReference type="Pfam" id="PF13562">
    <property type="entry name" value="NTP_transf_4"/>
    <property type="match status" value="1"/>
</dbReference>
<reference evidence="3 4" key="1">
    <citation type="submission" date="2017-06" db="EMBL/GenBank/DDBJ databases">
        <authorList>
            <consortium name="Pathogen Informatics"/>
        </authorList>
    </citation>
    <scope>NUCLEOTIDE SEQUENCE [LARGE SCALE GENOMIC DNA]</scope>
    <source>
        <strain evidence="3 4">NCTC12149</strain>
    </source>
</reference>
<dbReference type="SUPFAM" id="SSF51161">
    <property type="entry name" value="Trimeric LpxA-like enzymes"/>
    <property type="match status" value="1"/>
</dbReference>
<dbReference type="InterPro" id="IPR050065">
    <property type="entry name" value="GlmU-like"/>
</dbReference>
<sequence>MYIYFMSLTIVLFDNAHWRKRLFPFASTRPVGNIRTGICTLNEKWGHIFQAPVTYSTANHLAEKYPFEHQDSTEFLFIRANVLPSDDLVKELKAMKKGDVLMDETSWIAIKTSEPGLDLENIFETYNPIKSSSEISSLNFLEDIFLQNKSQLLFDYNLLTAGRQSAAISDSNMVFGSWIFIEEGAQVEGVSLNSLEGPIYIAKDAKIEEGAFLKGYVAVGKGARVKSGARIYPNTSIGPGSTVCGEINNTVIWGNSAKGHEGYLGCSVIGEGCNIGAGTSNSNLKNNWQVVRLFDYEDLSYRETSEYKCGLFMGDHAMCAINSSFTTGSVIGVGSQIAMSKFIPKFVPDFSWLTDKESTRYTFEKFINMMERKEQITGSEGLKGNLSIFKYIFDDVKYLHEENQS</sequence>
<dbReference type="EMBL" id="LT906468">
    <property type="protein sequence ID" value="SNV51062.1"/>
    <property type="molecule type" value="Genomic_DNA"/>
</dbReference>
<gene>
    <name evidence="3" type="ORF">SAMEA4412673_02258</name>
</gene>
<dbReference type="AlphaFoldDB" id="A0AAJ4XD86"/>
<organism evidence="3 4">
    <name type="scientific">Sphingobacterium mizutaii</name>
    <dbReference type="NCBI Taxonomy" id="1010"/>
    <lineage>
        <taxon>Bacteria</taxon>
        <taxon>Pseudomonadati</taxon>
        <taxon>Bacteroidota</taxon>
        <taxon>Sphingobacteriia</taxon>
        <taxon>Sphingobacteriales</taxon>
        <taxon>Sphingobacteriaceae</taxon>
        <taxon>Sphingobacterium</taxon>
    </lineage>
</organism>
<dbReference type="InterPro" id="IPR011004">
    <property type="entry name" value="Trimer_LpxA-like_sf"/>
</dbReference>
<evidence type="ECO:0000313" key="3">
    <source>
        <dbReference type="EMBL" id="SNV51062.1"/>
    </source>
</evidence>
<dbReference type="KEGG" id="smiz:4412673_02258"/>
<keyword evidence="2" id="KW-0012">Acyltransferase</keyword>
<evidence type="ECO:0000256" key="1">
    <source>
        <dbReference type="ARBA" id="ARBA00022679"/>
    </source>
</evidence>
<dbReference type="Gene3D" id="2.160.10.10">
    <property type="entry name" value="Hexapeptide repeat proteins"/>
    <property type="match status" value="1"/>
</dbReference>
<evidence type="ECO:0000256" key="2">
    <source>
        <dbReference type="ARBA" id="ARBA00023315"/>
    </source>
</evidence>
<protein>
    <submittedName>
        <fullName evidence="3">Bifunctional N-acetylglucosamine-1-phosphate uridyltransferase/glucosamine-1-phosphate acetyltransferase</fullName>
    </submittedName>
</protein>